<feature type="region of interest" description="Disordered" evidence="2">
    <location>
        <begin position="122"/>
        <end position="177"/>
    </location>
</feature>
<evidence type="ECO:0000256" key="1">
    <source>
        <dbReference type="ARBA" id="ARBA00023242"/>
    </source>
</evidence>
<evidence type="ECO:0008006" key="5">
    <source>
        <dbReference type="Google" id="ProtNLM"/>
    </source>
</evidence>
<gene>
    <name evidence="3" type="ORF">LSALG_LOCUS25222</name>
</gene>
<feature type="region of interest" description="Disordered" evidence="2">
    <location>
        <begin position="246"/>
        <end position="268"/>
    </location>
</feature>
<dbReference type="Gene3D" id="1.10.246.20">
    <property type="entry name" value="Coactivator CBP, KIX domain"/>
    <property type="match status" value="1"/>
</dbReference>
<evidence type="ECO:0000256" key="2">
    <source>
        <dbReference type="SAM" id="MobiDB-lite"/>
    </source>
</evidence>
<feature type="compositionally biased region" description="Low complexity" evidence="2">
    <location>
        <begin position="122"/>
        <end position="133"/>
    </location>
</feature>
<name>A0AA36E7X0_LACSI</name>
<protein>
    <recommendedName>
        <fullName evidence="5">Histone acetyltransferase</fullName>
    </recommendedName>
</protein>
<dbReference type="InterPro" id="IPR036529">
    <property type="entry name" value="KIX_dom_sf"/>
</dbReference>
<feature type="compositionally biased region" description="Basic and acidic residues" evidence="2">
    <location>
        <begin position="154"/>
        <end position="163"/>
    </location>
</feature>
<evidence type="ECO:0000313" key="3">
    <source>
        <dbReference type="EMBL" id="CAI9285763.1"/>
    </source>
</evidence>
<dbReference type="EMBL" id="OX465081">
    <property type="protein sequence ID" value="CAI9285763.1"/>
    <property type="molecule type" value="Genomic_DNA"/>
</dbReference>
<evidence type="ECO:0000313" key="4">
    <source>
        <dbReference type="Proteomes" id="UP001177003"/>
    </source>
</evidence>
<organism evidence="3 4">
    <name type="scientific">Lactuca saligna</name>
    <name type="common">Willowleaf lettuce</name>
    <dbReference type="NCBI Taxonomy" id="75948"/>
    <lineage>
        <taxon>Eukaryota</taxon>
        <taxon>Viridiplantae</taxon>
        <taxon>Streptophyta</taxon>
        <taxon>Embryophyta</taxon>
        <taxon>Tracheophyta</taxon>
        <taxon>Spermatophyta</taxon>
        <taxon>Magnoliopsida</taxon>
        <taxon>eudicotyledons</taxon>
        <taxon>Gunneridae</taxon>
        <taxon>Pentapetalae</taxon>
        <taxon>asterids</taxon>
        <taxon>campanulids</taxon>
        <taxon>Asterales</taxon>
        <taxon>Asteraceae</taxon>
        <taxon>Cichorioideae</taxon>
        <taxon>Cichorieae</taxon>
        <taxon>Lactucinae</taxon>
        <taxon>Lactuca</taxon>
    </lineage>
</organism>
<reference evidence="3" key="1">
    <citation type="submission" date="2023-04" db="EMBL/GenBank/DDBJ databases">
        <authorList>
            <person name="Vijverberg K."/>
            <person name="Xiong W."/>
            <person name="Schranz E."/>
        </authorList>
    </citation>
    <scope>NUCLEOTIDE SEQUENCE</scope>
</reference>
<keyword evidence="4" id="KW-1185">Reference proteome</keyword>
<dbReference type="AlphaFoldDB" id="A0AA36E7X0"/>
<dbReference type="PANTHER" id="PTHR35300:SF4">
    <property type="entry name" value="HISTONE ACETYLTRANSFERASE"/>
    <property type="match status" value="1"/>
</dbReference>
<feature type="compositionally biased region" description="Polar residues" evidence="2">
    <location>
        <begin position="134"/>
        <end position="150"/>
    </location>
</feature>
<dbReference type="PANTHER" id="PTHR35300">
    <property type="entry name" value="COACTIVATOR CBP, KIX DOMAIN-CONTAINING PROTEIN-RELATED"/>
    <property type="match status" value="1"/>
</dbReference>
<accession>A0AA36E7X0</accession>
<sequence length="424" mass="47360">MPRPGPRPFECVRRSWHSERHQPIRGSIIQQIFRVVHENHSPGTKKNREWQEKLPLVVLKSEEIMYSKANSEAEYVNPETLWDRLNDAIDTIIRKDDTMENGDFLPACVEAALNLGCVQVRSSRSQRNSNTRSYLSSRNQDYGRNLNVPNVQRPDSEANKDIRPNSNFTPPGSSFYPPSFENFPRNMVSIENKTSSIYPLYHGFHLQPRPPHMGFHTTPQNSGSIIHGTPVFRAARAACEPSHSERLFSFDRDNDDGNGSGSKKESGPELVECDLSLRLGPVSSSEKEKGLTCVDDDVDLGRLKGKEFSFFPLNSEGEGVENLGTDVRKRKMTCNPDSFSNSSCLFLPTTIATPAPPTTITATIISMEAANSVEVTANSVEKDAISVEEAENSAEGYKILNPQDQKIPKDGMKFDSEEDLLQVL</sequence>
<dbReference type="Proteomes" id="UP001177003">
    <property type="component" value="Chromosome 5"/>
</dbReference>
<dbReference type="GO" id="GO:0006355">
    <property type="term" value="P:regulation of DNA-templated transcription"/>
    <property type="evidence" value="ECO:0007669"/>
    <property type="project" value="InterPro"/>
</dbReference>
<keyword evidence="1" id="KW-0539">Nucleus</keyword>
<dbReference type="GO" id="GO:0003712">
    <property type="term" value="F:transcription coregulator activity"/>
    <property type="evidence" value="ECO:0007669"/>
    <property type="project" value="InterPro"/>
</dbReference>
<proteinExistence type="predicted"/>